<evidence type="ECO:0000313" key="1">
    <source>
        <dbReference type="EMBL" id="NHO65674.1"/>
    </source>
</evidence>
<accession>A0A9E5JUR1</accession>
<name>A0A9E5JUR1_9GAMM</name>
<gene>
    <name evidence="1" type="ORF">G8770_08985</name>
</gene>
<evidence type="ECO:0000313" key="2">
    <source>
        <dbReference type="Proteomes" id="UP000787472"/>
    </source>
</evidence>
<proteinExistence type="predicted"/>
<keyword evidence="2" id="KW-1185">Reference proteome</keyword>
<dbReference type="Proteomes" id="UP000787472">
    <property type="component" value="Unassembled WGS sequence"/>
</dbReference>
<reference evidence="1" key="1">
    <citation type="submission" date="2020-03" db="EMBL/GenBank/DDBJ databases">
        <authorList>
            <person name="Guo F."/>
        </authorList>
    </citation>
    <scope>NUCLEOTIDE SEQUENCE</scope>
    <source>
        <strain evidence="1">JCM 30134</strain>
    </source>
</reference>
<protein>
    <submittedName>
        <fullName evidence="1">Transporter</fullName>
    </submittedName>
</protein>
<comment type="caution">
    <text evidence="1">The sequence shown here is derived from an EMBL/GenBank/DDBJ whole genome shotgun (WGS) entry which is preliminary data.</text>
</comment>
<dbReference type="EMBL" id="JAAONZ010000005">
    <property type="protein sequence ID" value="NHO65674.1"/>
    <property type="molecule type" value="Genomic_DNA"/>
</dbReference>
<organism evidence="1 2">
    <name type="scientific">Pseudomaricurvus hydrocarbonicus</name>
    <dbReference type="NCBI Taxonomy" id="1470433"/>
    <lineage>
        <taxon>Bacteria</taxon>
        <taxon>Pseudomonadati</taxon>
        <taxon>Pseudomonadota</taxon>
        <taxon>Gammaproteobacteria</taxon>
        <taxon>Cellvibrionales</taxon>
        <taxon>Cellvibrionaceae</taxon>
        <taxon>Pseudomaricurvus</taxon>
    </lineage>
</organism>
<sequence length="258" mass="27951">MGFAALTAPDFARAQSSEELAKKLSNPVAALISVPFQLNYDSDLGPDDDGDRYLLNVQPVLPFSMSEDWNLISRTILPVISQDDIIPGAGSQSGIGDIVQSVFFSPKLPTASGWIWGVGPVALLPTASDDLLGAEKWGAGPTGVALRQTGPWTYGALANHIWSFAGDDDRQDVSSTFLQPFISYTTKQAVTFAFNTESTYDWEAEEWSIPLNLMVSKVVKMGNQTTSIGGGLRYWAESTDNGPEGFGFRLVFTLLFPK</sequence>
<dbReference type="AlphaFoldDB" id="A0A9E5JUR1"/>